<feature type="region of interest" description="Disordered" evidence="1">
    <location>
        <begin position="411"/>
        <end position="447"/>
    </location>
</feature>
<gene>
    <name evidence="3" type="ORF">ORQ98_12150</name>
</gene>
<name>A0ABT5UC87_9GAMM</name>
<dbReference type="CDD" id="cd00118">
    <property type="entry name" value="LysM"/>
    <property type="match status" value="1"/>
</dbReference>
<dbReference type="Pfam" id="PF01476">
    <property type="entry name" value="LysM"/>
    <property type="match status" value="1"/>
</dbReference>
<feature type="compositionally biased region" description="Low complexity" evidence="1">
    <location>
        <begin position="129"/>
        <end position="144"/>
    </location>
</feature>
<evidence type="ECO:0000313" key="3">
    <source>
        <dbReference type="EMBL" id="MDE1462719.1"/>
    </source>
</evidence>
<accession>A0ABT5UC87</accession>
<reference evidence="3 4" key="1">
    <citation type="submission" date="2022-11" db="EMBL/GenBank/DDBJ databases">
        <title>Spartinivicinus poritis sp. nov., isolated from scleractinian coral Porites lutea.</title>
        <authorList>
            <person name="Zhang G."/>
            <person name="Cai L."/>
            <person name="Wei Q."/>
        </authorList>
    </citation>
    <scope>NUCLEOTIDE SEQUENCE [LARGE SCALE GENOMIC DNA]</scope>
    <source>
        <strain evidence="3 4">A2-2</strain>
    </source>
</reference>
<feature type="compositionally biased region" description="Polar residues" evidence="1">
    <location>
        <begin position="103"/>
        <end position="120"/>
    </location>
</feature>
<feature type="compositionally biased region" description="Polar residues" evidence="1">
    <location>
        <begin position="158"/>
        <end position="179"/>
    </location>
</feature>
<feature type="compositionally biased region" description="Basic and acidic residues" evidence="1">
    <location>
        <begin position="148"/>
        <end position="157"/>
    </location>
</feature>
<dbReference type="Proteomes" id="UP001528823">
    <property type="component" value="Unassembled WGS sequence"/>
</dbReference>
<comment type="caution">
    <text evidence="3">The sequence shown here is derived from an EMBL/GenBank/DDBJ whole genome shotgun (WGS) entry which is preliminary data.</text>
</comment>
<sequence>MNLHAYRVKPGDTFESIAKAHNVSVDELDKANPFLTGHDNLLLQTKYLRIPAPTPTQETLPQSVEELENITPTQTPIKPGKEQVNDWQLKTGTPKSTRDIATPISNQSKLPTSKTATIESSLPAHKESQITTQQSASTSSTKASWPDSKFDRPRSKFDTISSPTSKFDTTSGKYGSPTSKFEPPVEPELVESKETATTEPKEDNTTQSDEKTATQSSATKPCEKCMETCCFTIKCSHKKRQKLTEKPKEYYGVVANKLKDGHYYDEITITLEGEKAPDKIYYANHAIQAKSKNNLKEFTLMAIYGEKNTLDTANKKITQLLSIYKKFYPVYKKYTASGMCLNDIVIRVYSPDIWELEVGFPAWKGFEKGRRSYGSSNIIQDDIPRVLFNDKDKKQNLHEYTTHSRFGKSNTTDIVYDSEGNRTDKKGRPVDENGVLTTEEDRGNENGEVIPVTENDSKFNLPMGVSIICNGTKLNIDALNALNAIIETGAHIEEIFTALNELSKGPKFGLYIKMGFSLMKGGVTAKWCCKESKKSYKAFNYFELSLCLKLINLNAEIGLGISYNQDIGAQVYLKIEGEISTKGGMAWLTEDKPSKNSSCELEISGKIEVEIGLRAQLADFATLEALVCSGVETKGTCFIKPNIRSIADESWLSARLLAHWTGVTGKIKIEIQWGEFAEIKFDFKKEFIEAQDIAKFKWPSHSQGYITKDLSEDEIVKAFEEKLDRWWGGIEVRQFDRDSPKVSIDKIAAPLARVIIDDETIKRDEKTIKLIVQKVSEDLEKEAYLKGYINWFDFDLYLNKYYRFLLQENYRDQALILKQKLQKQQNQD</sequence>
<evidence type="ECO:0000256" key="1">
    <source>
        <dbReference type="SAM" id="MobiDB-lite"/>
    </source>
</evidence>
<feature type="compositionally biased region" description="Basic and acidic residues" evidence="1">
    <location>
        <begin position="419"/>
        <end position="431"/>
    </location>
</feature>
<dbReference type="InterPro" id="IPR036779">
    <property type="entry name" value="LysM_dom_sf"/>
</dbReference>
<feature type="region of interest" description="Disordered" evidence="1">
    <location>
        <begin position="91"/>
        <end position="217"/>
    </location>
</feature>
<dbReference type="RefSeq" id="WP_274689073.1">
    <property type="nucleotide sequence ID" value="NZ_JAPMOU010000013.1"/>
</dbReference>
<protein>
    <submittedName>
        <fullName evidence="3">LysM domain-containing protein</fullName>
    </submittedName>
</protein>
<evidence type="ECO:0000259" key="2">
    <source>
        <dbReference type="PROSITE" id="PS51782"/>
    </source>
</evidence>
<dbReference type="PROSITE" id="PS51782">
    <property type="entry name" value="LYSM"/>
    <property type="match status" value="1"/>
</dbReference>
<feature type="domain" description="LysM" evidence="2">
    <location>
        <begin position="4"/>
        <end position="50"/>
    </location>
</feature>
<feature type="compositionally biased region" description="Basic and acidic residues" evidence="1">
    <location>
        <begin position="190"/>
        <end position="212"/>
    </location>
</feature>
<organism evidence="3 4">
    <name type="scientific">Spartinivicinus poritis</name>
    <dbReference type="NCBI Taxonomy" id="2994640"/>
    <lineage>
        <taxon>Bacteria</taxon>
        <taxon>Pseudomonadati</taxon>
        <taxon>Pseudomonadota</taxon>
        <taxon>Gammaproteobacteria</taxon>
        <taxon>Oceanospirillales</taxon>
        <taxon>Zooshikellaceae</taxon>
        <taxon>Spartinivicinus</taxon>
    </lineage>
</organism>
<dbReference type="InterPro" id="IPR018392">
    <property type="entry name" value="LysM"/>
</dbReference>
<dbReference type="Gene3D" id="3.10.350.10">
    <property type="entry name" value="LysM domain"/>
    <property type="match status" value="1"/>
</dbReference>
<proteinExistence type="predicted"/>
<evidence type="ECO:0000313" key="4">
    <source>
        <dbReference type="Proteomes" id="UP001528823"/>
    </source>
</evidence>
<dbReference type="EMBL" id="JAPMOU010000013">
    <property type="protein sequence ID" value="MDE1462719.1"/>
    <property type="molecule type" value="Genomic_DNA"/>
</dbReference>
<keyword evidence="4" id="KW-1185">Reference proteome</keyword>
<dbReference type="SUPFAM" id="SSF54106">
    <property type="entry name" value="LysM domain"/>
    <property type="match status" value="1"/>
</dbReference>